<dbReference type="Gene3D" id="3.40.50.1820">
    <property type="entry name" value="alpha/beta hydrolase"/>
    <property type="match status" value="1"/>
</dbReference>
<reference evidence="4 5" key="1">
    <citation type="journal article" date="2018" name="Plant J.">
        <title>Genome sequences of Chlorella sorokiniana UTEX 1602 and Micractinium conductrix SAG 241.80: implications to maltose excretion by a green alga.</title>
        <authorList>
            <person name="Arriola M.B."/>
            <person name="Velmurugan N."/>
            <person name="Zhang Y."/>
            <person name="Plunkett M.H."/>
            <person name="Hondzo H."/>
            <person name="Barney B.M."/>
        </authorList>
    </citation>
    <scope>NUCLEOTIDE SEQUENCE [LARGE SCALE GENOMIC DNA]</scope>
    <source>
        <strain evidence="4 5">SAG 241.80</strain>
    </source>
</reference>
<feature type="compositionally biased region" description="Low complexity" evidence="1">
    <location>
        <begin position="1054"/>
        <end position="1074"/>
    </location>
</feature>
<dbReference type="PANTHER" id="PTHR12277:SF81">
    <property type="entry name" value="PROTEIN ABHD13"/>
    <property type="match status" value="1"/>
</dbReference>
<gene>
    <name evidence="4" type="ORF">C2E20_7883</name>
</gene>
<accession>A0A2P6V382</accession>
<dbReference type="InterPro" id="IPR036865">
    <property type="entry name" value="CRAL-TRIO_dom_sf"/>
</dbReference>
<comment type="caution">
    <text evidence="4">The sequence shown here is derived from an EMBL/GenBank/DDBJ whole genome shotgun (WGS) entry which is preliminary data.</text>
</comment>
<evidence type="ECO:0000313" key="4">
    <source>
        <dbReference type="EMBL" id="PSC68542.1"/>
    </source>
</evidence>
<dbReference type="InterPro" id="IPR004333">
    <property type="entry name" value="SBP_dom"/>
</dbReference>
<keyword evidence="5" id="KW-1185">Reference proteome</keyword>
<dbReference type="InterPro" id="IPR029058">
    <property type="entry name" value="AB_hydrolase_fold"/>
</dbReference>
<dbReference type="OrthoDB" id="446723at2759"/>
<dbReference type="SUPFAM" id="SSF53474">
    <property type="entry name" value="alpha/beta-Hydrolases"/>
    <property type="match status" value="1"/>
</dbReference>
<sequence>MVLKKVTDAVSSKMAFFPPQPATYKLAQHGDGEHETYVLPTQSGTKRVPRAKVYQIASKKETIVAAFVPAAGGPSSSGSSGSSLGVRWTLLHSHGNAVDLGEMLPLHEELARLLRCNVLSYDYAGYGCSTGTPTASQTLADIAATFSLLTGQLGKRQEDTVLYGQSVGSGPTCHLGAQLPSLGGLALHAPFLSGMRVLNPGWKAWPAWMDIFPNYKLVPKIRCPLTVLHGLQDEVIDVTHGQQLHKLAQRPFEPLWAPRRGHQDLEAAAEYIPHLRRFLVECWGAEYRQHLRAGGISLPIPLFPGKESRGGLGQELNGGVTDFPIEIDDLGAGRAVAAGDPAVQLAALLQQQLPGWAARLVATGEAADAACLRRWLAARGGCVEAAAVGVAAHLLWREGFMGAAGRVTEDSIAGELAARKAFLQGLDEQGCSVVLVQAARHDMRHRNLAETGRLIVYVLDAACASADPARNPAGRICCLFDLAGLRPRNLDVKVLLSIFDMLQQHYPERLDSLYFLNAPLLFAGVWRVVKPFLHAATHQKVHFIGGARGRAMLAARVPPDVLPVEYGGAAALVPADAAAAAWRQRAAAAAQLAAVTCSAGAGDSGADGSGAPGRVAALRRRASGAAHATRRFVQHRVVRPVGGAAAAAARSVRRHHAALLRHGAADGAAQLADLDEAQRGSLLAQMVLSQMLLLGLLLRIFQRVLLRRPRGVAAAEPLPAARRGSPLPPEDLQPAGAGAADAIRLVPAAAEPPAGPKPVTPGAVAATASGQAVAATASGQLAGSPQLQAALTLAAVCTPPRRSRVVRLPSCCRVTGCPAALSSAYAIKYKICKAHAAAAFIDMGDGVLSRFCQQCSRIQPVCDLNGGQMSCRVGLARHTQRRRLRDEQRESGAAAKCARPGGAAAAAGAPSPASGAPAEACPAPTSSGGSASEPDLQAVLAAYQAAQDQGKQTPAAAHAAAPRLATPLHSEGPASTPSLPAGGHSAGLSATPAAAAPPAAGQLSPTNAVPAAAMSKLVMLAVLSQNKAQQHRRTAGDGAAAAAAAAAVLWRAQAAPPAGAQQPAGSQSSQPASQRPGTPPGDAGNPLFRAHSSSVVSLPPPPADSAVPSAFRTWLPAAFPPPTAAAVEAALVREATLRLPSSPATPLPSLDASTRQLVLQLSGAIAQLLACLGQDPLSFAAVQAAWPPS</sequence>
<dbReference type="GO" id="GO:0016787">
    <property type="term" value="F:hydrolase activity"/>
    <property type="evidence" value="ECO:0007669"/>
    <property type="project" value="UniProtKB-KW"/>
</dbReference>
<feature type="region of interest" description="Disordered" evidence="1">
    <location>
        <begin position="967"/>
        <end position="1005"/>
    </location>
</feature>
<dbReference type="EMBL" id="LHPF02000036">
    <property type="protein sequence ID" value="PSC68542.1"/>
    <property type="molecule type" value="Genomic_DNA"/>
</dbReference>
<dbReference type="SMART" id="SM00516">
    <property type="entry name" value="SEC14"/>
    <property type="match status" value="1"/>
</dbReference>
<evidence type="ECO:0000256" key="1">
    <source>
        <dbReference type="SAM" id="MobiDB-lite"/>
    </source>
</evidence>
<feature type="domain" description="SBP-type" evidence="3">
    <location>
        <begin position="809"/>
        <end position="885"/>
    </location>
</feature>
<dbReference type="GO" id="GO:0003677">
    <property type="term" value="F:DNA binding"/>
    <property type="evidence" value="ECO:0007669"/>
    <property type="project" value="InterPro"/>
</dbReference>
<feature type="domain" description="CRAL-TRIO" evidence="2">
    <location>
        <begin position="409"/>
        <end position="574"/>
    </location>
</feature>
<dbReference type="SUPFAM" id="SSF103612">
    <property type="entry name" value="SBT domain"/>
    <property type="match status" value="1"/>
</dbReference>
<feature type="compositionally biased region" description="Low complexity" evidence="1">
    <location>
        <begin position="892"/>
        <end position="924"/>
    </location>
</feature>
<dbReference type="Gene3D" id="3.40.525.10">
    <property type="entry name" value="CRAL-TRIO lipid binding domain"/>
    <property type="match status" value="1"/>
</dbReference>
<evidence type="ECO:0000259" key="3">
    <source>
        <dbReference type="PROSITE" id="PS51141"/>
    </source>
</evidence>
<dbReference type="SUPFAM" id="SSF52087">
    <property type="entry name" value="CRAL/TRIO domain"/>
    <property type="match status" value="1"/>
</dbReference>
<dbReference type="Pfam" id="PF00650">
    <property type="entry name" value="CRAL_TRIO"/>
    <property type="match status" value="1"/>
</dbReference>
<dbReference type="InterPro" id="IPR001251">
    <property type="entry name" value="CRAL-TRIO_dom"/>
</dbReference>
<protein>
    <submittedName>
        <fullName evidence="4">Alpha beta-hydrolase</fullName>
    </submittedName>
</protein>
<feature type="compositionally biased region" description="Low complexity" evidence="1">
    <location>
        <begin position="990"/>
        <end position="1000"/>
    </location>
</feature>
<dbReference type="InterPro" id="IPR036893">
    <property type="entry name" value="SBP_sf"/>
</dbReference>
<organism evidence="4 5">
    <name type="scientific">Micractinium conductrix</name>
    <dbReference type="NCBI Taxonomy" id="554055"/>
    <lineage>
        <taxon>Eukaryota</taxon>
        <taxon>Viridiplantae</taxon>
        <taxon>Chlorophyta</taxon>
        <taxon>core chlorophytes</taxon>
        <taxon>Trebouxiophyceae</taxon>
        <taxon>Chlorellales</taxon>
        <taxon>Chlorellaceae</taxon>
        <taxon>Chlorella clade</taxon>
        <taxon>Micractinium</taxon>
    </lineage>
</organism>
<dbReference type="CDD" id="cd00170">
    <property type="entry name" value="SEC14"/>
    <property type="match status" value="1"/>
</dbReference>
<evidence type="ECO:0000259" key="2">
    <source>
        <dbReference type="PROSITE" id="PS50191"/>
    </source>
</evidence>
<dbReference type="PROSITE" id="PS50191">
    <property type="entry name" value="CRAL_TRIO"/>
    <property type="match status" value="1"/>
</dbReference>
<dbReference type="PROSITE" id="PS51141">
    <property type="entry name" value="ZF_SBP"/>
    <property type="match status" value="1"/>
</dbReference>
<dbReference type="GO" id="GO:0005634">
    <property type="term" value="C:nucleus"/>
    <property type="evidence" value="ECO:0007669"/>
    <property type="project" value="InterPro"/>
</dbReference>
<dbReference type="AlphaFoldDB" id="A0A2P6V382"/>
<name>A0A2P6V382_9CHLO</name>
<proteinExistence type="predicted"/>
<dbReference type="STRING" id="554055.A0A2P6V382"/>
<dbReference type="Pfam" id="PF03110">
    <property type="entry name" value="SBP"/>
    <property type="match status" value="1"/>
</dbReference>
<dbReference type="Gene3D" id="4.10.1100.10">
    <property type="entry name" value="Transcription factor, SBP-box domain"/>
    <property type="match status" value="1"/>
</dbReference>
<evidence type="ECO:0000313" key="5">
    <source>
        <dbReference type="Proteomes" id="UP000239649"/>
    </source>
</evidence>
<dbReference type="Proteomes" id="UP000239649">
    <property type="component" value="Unassembled WGS sequence"/>
</dbReference>
<dbReference type="PANTHER" id="PTHR12277">
    <property type="entry name" value="ALPHA/BETA HYDROLASE DOMAIN-CONTAINING PROTEIN"/>
    <property type="match status" value="1"/>
</dbReference>
<feature type="region of interest" description="Disordered" evidence="1">
    <location>
        <begin position="1054"/>
        <end position="1102"/>
    </location>
</feature>
<feature type="region of interest" description="Disordered" evidence="1">
    <location>
        <begin position="878"/>
        <end position="933"/>
    </location>
</feature>